<dbReference type="EMBL" id="JANPWB010000009">
    <property type="protein sequence ID" value="KAJ1149171.1"/>
    <property type="molecule type" value="Genomic_DNA"/>
</dbReference>
<comment type="caution">
    <text evidence="2">The sequence shown here is derived from an EMBL/GenBank/DDBJ whole genome shotgun (WGS) entry which is preliminary data.</text>
</comment>
<evidence type="ECO:0000313" key="3">
    <source>
        <dbReference type="Proteomes" id="UP001066276"/>
    </source>
</evidence>
<gene>
    <name evidence="2" type="ORF">NDU88_001988</name>
</gene>
<reference evidence="2" key="1">
    <citation type="journal article" date="2022" name="bioRxiv">
        <title>Sequencing and chromosome-scale assembly of the giantPleurodeles waltlgenome.</title>
        <authorList>
            <person name="Brown T."/>
            <person name="Elewa A."/>
            <person name="Iarovenko S."/>
            <person name="Subramanian E."/>
            <person name="Araus A.J."/>
            <person name="Petzold A."/>
            <person name="Susuki M."/>
            <person name="Suzuki K.-i.T."/>
            <person name="Hayashi T."/>
            <person name="Toyoda A."/>
            <person name="Oliveira C."/>
            <person name="Osipova E."/>
            <person name="Leigh N.D."/>
            <person name="Simon A."/>
            <person name="Yun M.H."/>
        </authorList>
    </citation>
    <scope>NUCLEOTIDE SEQUENCE</scope>
    <source>
        <strain evidence="2">20211129_DDA</strain>
        <tissue evidence="2">Liver</tissue>
    </source>
</reference>
<organism evidence="2 3">
    <name type="scientific">Pleurodeles waltl</name>
    <name type="common">Iberian ribbed newt</name>
    <dbReference type="NCBI Taxonomy" id="8319"/>
    <lineage>
        <taxon>Eukaryota</taxon>
        <taxon>Metazoa</taxon>
        <taxon>Chordata</taxon>
        <taxon>Craniata</taxon>
        <taxon>Vertebrata</taxon>
        <taxon>Euteleostomi</taxon>
        <taxon>Amphibia</taxon>
        <taxon>Batrachia</taxon>
        <taxon>Caudata</taxon>
        <taxon>Salamandroidea</taxon>
        <taxon>Salamandridae</taxon>
        <taxon>Pleurodelinae</taxon>
        <taxon>Pleurodeles</taxon>
    </lineage>
</organism>
<feature type="region of interest" description="Disordered" evidence="1">
    <location>
        <begin position="41"/>
        <end position="120"/>
    </location>
</feature>
<dbReference type="AlphaFoldDB" id="A0AAV7RCR8"/>
<proteinExistence type="predicted"/>
<accession>A0AAV7RCR8</accession>
<keyword evidence="3" id="KW-1185">Reference proteome</keyword>
<evidence type="ECO:0000313" key="2">
    <source>
        <dbReference type="EMBL" id="KAJ1149171.1"/>
    </source>
</evidence>
<dbReference type="Proteomes" id="UP001066276">
    <property type="component" value="Chromosome 5"/>
</dbReference>
<name>A0AAV7RCR8_PLEWA</name>
<sequence length="120" mass="12874">MRGVRRSALLEDLRCLGATPQGPTSSLGGLRGCPLSCQLQTSRTKSKRGPSEVPASVAHAAHWRRRGAVPTRTGRAQSGAGEAFDGPRRWQQGADPRSVRGGAGRQRLQQVCEENPFSVE</sequence>
<protein>
    <submittedName>
        <fullName evidence="2">Uncharacterized protein</fullName>
    </submittedName>
</protein>
<evidence type="ECO:0000256" key="1">
    <source>
        <dbReference type="SAM" id="MobiDB-lite"/>
    </source>
</evidence>